<dbReference type="EMBL" id="UGNV01000002">
    <property type="protein sequence ID" value="STX55491.1"/>
    <property type="molecule type" value="Genomic_DNA"/>
</dbReference>
<dbReference type="Proteomes" id="UP000254968">
    <property type="component" value="Unassembled WGS sequence"/>
</dbReference>
<organism evidence="1 2">
    <name type="scientific">Legionella beliardensis</name>
    <dbReference type="NCBI Taxonomy" id="91822"/>
    <lineage>
        <taxon>Bacteria</taxon>
        <taxon>Pseudomonadati</taxon>
        <taxon>Pseudomonadota</taxon>
        <taxon>Gammaproteobacteria</taxon>
        <taxon>Legionellales</taxon>
        <taxon>Legionellaceae</taxon>
        <taxon>Legionella</taxon>
    </lineage>
</organism>
<proteinExistence type="predicted"/>
<dbReference type="AlphaFoldDB" id="A0A378JS18"/>
<keyword evidence="2" id="KW-1185">Reference proteome</keyword>
<evidence type="ECO:0000313" key="2">
    <source>
        <dbReference type="Proteomes" id="UP000254968"/>
    </source>
</evidence>
<protein>
    <submittedName>
        <fullName evidence="1">Uncharacterized protein</fullName>
    </submittedName>
</protein>
<reference evidence="1 2" key="1">
    <citation type="submission" date="2018-06" db="EMBL/GenBank/DDBJ databases">
        <authorList>
            <consortium name="Pathogen Informatics"/>
            <person name="Doyle S."/>
        </authorList>
    </citation>
    <scope>NUCLEOTIDE SEQUENCE [LARGE SCALE GENOMIC DNA]</scope>
    <source>
        <strain evidence="1 2">NCTC13315</strain>
    </source>
</reference>
<gene>
    <name evidence="1" type="ORF">NCTC13315_02863</name>
</gene>
<dbReference type="RefSeq" id="WP_115304135.1">
    <property type="nucleotide sequence ID" value="NZ_CAAAHO010000010.1"/>
</dbReference>
<sequence length="151" mass="17750">MFFSKVKIITRLEFEIGTCSRMGSGAPHSIEHKSYDSLKEEIINVHKEFCSLIEKCYNETKKDYIEMGEDAYEYNGIRVLYIIKGTLNEISLDEKIDSIEGFFNFAEKYFQVPRDKDVDMLLECGKYNEEKFLLFYPNNEALEKLNYCSII</sequence>
<evidence type="ECO:0000313" key="1">
    <source>
        <dbReference type="EMBL" id="STX55491.1"/>
    </source>
</evidence>
<dbReference type="OrthoDB" id="5648293at2"/>
<name>A0A378JS18_9GAMM</name>
<accession>A0A378JS18</accession>